<dbReference type="Pfam" id="PF00181">
    <property type="entry name" value="Ribosomal_L2_N"/>
    <property type="match status" value="1"/>
</dbReference>
<feature type="domain" description="Large ribosomal subunit protein uL2 C-terminal" evidence="8">
    <location>
        <begin position="273"/>
        <end position="401"/>
    </location>
</feature>
<dbReference type="PANTHER" id="PTHR13691">
    <property type="entry name" value="RIBOSOMAL PROTEIN L2"/>
    <property type="match status" value="1"/>
</dbReference>
<dbReference type="EMBL" id="GCHU01010041">
    <property type="protein sequence ID" value="JAG88053.1"/>
    <property type="molecule type" value="Transcribed_RNA"/>
</dbReference>
<dbReference type="GO" id="GO:0032543">
    <property type="term" value="P:mitochondrial translation"/>
    <property type="evidence" value="ECO:0007669"/>
    <property type="project" value="TreeGrafter"/>
</dbReference>
<feature type="domain" description="Large ribosomal subunit protein uL2 RNA-binding" evidence="9">
    <location>
        <begin position="31"/>
        <end position="121"/>
    </location>
</feature>
<keyword evidence="3" id="KW-0689">Ribosomal protein</keyword>
<protein>
    <recommendedName>
        <fullName evidence="6">60S ribosomal protein L2, mitochondrial</fullName>
    </recommendedName>
</protein>
<comment type="similarity">
    <text evidence="2">Belongs to the universal ribosomal protein uL2 family.</text>
</comment>
<dbReference type="GO" id="GO:0003723">
    <property type="term" value="F:RNA binding"/>
    <property type="evidence" value="ECO:0007669"/>
    <property type="project" value="InterPro"/>
</dbReference>
<dbReference type="InterPro" id="IPR014722">
    <property type="entry name" value="Rib_uL2_dom2"/>
</dbReference>
<dbReference type="GO" id="GO:0005762">
    <property type="term" value="C:mitochondrial large ribosomal subunit"/>
    <property type="evidence" value="ECO:0007669"/>
    <property type="project" value="TreeGrafter"/>
</dbReference>
<dbReference type="InterPro" id="IPR008991">
    <property type="entry name" value="Translation_prot_SH3-like_sf"/>
</dbReference>
<proteinExistence type="inferred from homology"/>
<dbReference type="SMART" id="SM01382">
    <property type="entry name" value="Ribosomal_L2_C"/>
    <property type="match status" value="1"/>
</dbReference>
<evidence type="ECO:0000256" key="3">
    <source>
        <dbReference type="ARBA" id="ARBA00022980"/>
    </source>
</evidence>
<dbReference type="Pfam" id="PF03947">
    <property type="entry name" value="Ribosomal_L2_C"/>
    <property type="match status" value="1"/>
</dbReference>
<dbReference type="NCBIfam" id="TIGR01171">
    <property type="entry name" value="rplB_bact"/>
    <property type="match status" value="1"/>
</dbReference>
<dbReference type="InterPro" id="IPR022666">
    <property type="entry name" value="Ribosomal_uL2_RNA-bd_dom"/>
</dbReference>
<dbReference type="SMART" id="SM01383">
    <property type="entry name" value="Ribosomal_L2"/>
    <property type="match status" value="1"/>
</dbReference>
<feature type="region of interest" description="Disordered" evidence="7">
    <location>
        <begin position="373"/>
        <end position="421"/>
    </location>
</feature>
<dbReference type="GO" id="GO:0003735">
    <property type="term" value="F:structural constituent of ribosome"/>
    <property type="evidence" value="ECO:0007669"/>
    <property type="project" value="InterPro"/>
</dbReference>
<dbReference type="SUPFAM" id="SSF50249">
    <property type="entry name" value="Nucleic acid-binding proteins"/>
    <property type="match status" value="1"/>
</dbReference>
<dbReference type="InterPro" id="IPR002171">
    <property type="entry name" value="Ribosomal_uL2"/>
</dbReference>
<name>A0A0C9S8Y8_9CONI</name>
<dbReference type="FunFam" id="4.10.950.10:FF:000001">
    <property type="entry name" value="50S ribosomal protein L2"/>
    <property type="match status" value="1"/>
</dbReference>
<dbReference type="InterPro" id="IPR012340">
    <property type="entry name" value="NA-bd_OB-fold"/>
</dbReference>
<dbReference type="SUPFAM" id="SSF50104">
    <property type="entry name" value="Translation proteins SH3-like domain"/>
    <property type="match status" value="1"/>
</dbReference>
<dbReference type="AlphaFoldDB" id="A0A0C9S8Y8"/>
<accession>A0A0C9S8Y8</accession>
<dbReference type="InterPro" id="IPR022671">
    <property type="entry name" value="Ribosomal_uL2_CS"/>
</dbReference>
<dbReference type="GO" id="GO:0016740">
    <property type="term" value="F:transferase activity"/>
    <property type="evidence" value="ECO:0007669"/>
    <property type="project" value="InterPro"/>
</dbReference>
<reference evidence="10" key="1">
    <citation type="submission" date="2015-02" db="EMBL/GenBank/DDBJ databases">
        <title>A transcriptome of Wollemia nobilis - a relic of Gondwana.</title>
        <authorList>
            <person name="Chia J.Y."/>
            <person name="Leong Y.S."/>
            <person name="Abdul Karim S."/>
            <person name="Wan Azmi N."/>
            <person name="Hercus R."/>
            <person name="Croft L."/>
        </authorList>
    </citation>
    <scope>NUCLEOTIDE SEQUENCE</scope>
    <source>
        <strain evidence="10">MaeBrown</strain>
        <tissue evidence="10">Leaf</tissue>
    </source>
</reference>
<feature type="compositionally biased region" description="Basic and acidic residues" evidence="7">
    <location>
        <begin position="378"/>
        <end position="388"/>
    </location>
</feature>
<evidence type="ECO:0000256" key="2">
    <source>
        <dbReference type="ARBA" id="ARBA00005636"/>
    </source>
</evidence>
<evidence type="ECO:0000256" key="6">
    <source>
        <dbReference type="ARBA" id="ARBA00078513"/>
    </source>
</evidence>
<sequence length="421" mass="45809">MGRTRAIKTVLDRGKTKAIKQLTVGTDKSAGRNSAGRITIYHRGGGSKRLQRVLDLKRDNPSTGIVERIEYDPNRSSKIALVRWITGHDKLLHRQTQQESKGSKGFAPPPEILRTRAKIGGTFPFKLLPGEITKGINFPSYSSATSLAKGFLPRVLVAGAKPAIYSARTSGERKKGTVALREVRRAADGGLKEALNFSSSGQPRRKEPKKAKVKVKVNKDDSDSKSFQADRALVSYILAGRELEAGKTVMNCGPEGVEVAMDSSAQYALDPQNQVGNSIPLADMRLGTWIHSIEIFPGHGPQLTRAAGTHAKIIKKNEQQCLVRLPSGAEKVLDSRCRATIGMVSNPNHGARKLRKAGQSRWLGRRPVVRGVAMNPIDHPHGGGEGRTKGGRPSVTPWGKPTKAGYKTRNPKKAETQFKAF</sequence>
<dbReference type="Gene3D" id="2.40.50.140">
    <property type="entry name" value="Nucleic acid-binding proteins"/>
    <property type="match status" value="1"/>
</dbReference>
<dbReference type="FunFam" id="2.40.50.140:FF:000254">
    <property type="entry name" value="Ribosomal protein L2 mitochondrion"/>
    <property type="match status" value="1"/>
</dbReference>
<organism evidence="10">
    <name type="scientific">Wollemia nobilis</name>
    <dbReference type="NCBI Taxonomy" id="56998"/>
    <lineage>
        <taxon>Eukaryota</taxon>
        <taxon>Viridiplantae</taxon>
        <taxon>Streptophyta</taxon>
        <taxon>Embryophyta</taxon>
        <taxon>Tracheophyta</taxon>
        <taxon>Spermatophyta</taxon>
        <taxon>Pinopsida</taxon>
        <taxon>Pinidae</taxon>
        <taxon>Conifers II</taxon>
        <taxon>Araucariales</taxon>
        <taxon>Araucariaceae</taxon>
        <taxon>Wollemia</taxon>
    </lineage>
</organism>
<evidence type="ECO:0000256" key="7">
    <source>
        <dbReference type="SAM" id="MobiDB-lite"/>
    </source>
</evidence>
<evidence type="ECO:0000259" key="8">
    <source>
        <dbReference type="SMART" id="SM01382"/>
    </source>
</evidence>
<evidence type="ECO:0000256" key="5">
    <source>
        <dbReference type="ARBA" id="ARBA00023274"/>
    </source>
</evidence>
<comment type="subcellular location">
    <subcellularLocation>
        <location evidence="1">Mitochondrion</location>
    </subcellularLocation>
</comment>
<dbReference type="PROSITE" id="PS00467">
    <property type="entry name" value="RIBOSOMAL_L2"/>
    <property type="match status" value="1"/>
</dbReference>
<keyword evidence="4" id="KW-0496">Mitochondrion</keyword>
<dbReference type="Gene3D" id="2.30.30.30">
    <property type="match status" value="1"/>
</dbReference>
<evidence type="ECO:0000259" key="9">
    <source>
        <dbReference type="SMART" id="SM01383"/>
    </source>
</evidence>
<evidence type="ECO:0000256" key="1">
    <source>
        <dbReference type="ARBA" id="ARBA00004173"/>
    </source>
</evidence>
<keyword evidence="5" id="KW-0687">Ribonucleoprotein</keyword>
<dbReference type="InterPro" id="IPR022669">
    <property type="entry name" value="Ribosomal_uL2_C"/>
</dbReference>
<dbReference type="Gene3D" id="4.10.950.10">
    <property type="entry name" value="Ribosomal protein L2, domain 3"/>
    <property type="match status" value="1"/>
</dbReference>
<dbReference type="InterPro" id="IPR005880">
    <property type="entry name" value="Ribosomal_uL2_bac/org-type"/>
</dbReference>
<evidence type="ECO:0000313" key="10">
    <source>
        <dbReference type="EMBL" id="JAG88053.1"/>
    </source>
</evidence>
<evidence type="ECO:0000256" key="4">
    <source>
        <dbReference type="ARBA" id="ARBA00023128"/>
    </source>
</evidence>
<dbReference type="InterPro" id="IPR014726">
    <property type="entry name" value="Ribosomal_uL2_dom3"/>
</dbReference>
<feature type="compositionally biased region" description="Basic and acidic residues" evidence="7">
    <location>
        <begin position="412"/>
        <end position="421"/>
    </location>
</feature>
<dbReference type="PANTHER" id="PTHR13691:SF72">
    <property type="entry name" value="EXPRESSED PROTEIN"/>
    <property type="match status" value="1"/>
</dbReference>